<dbReference type="Proteomes" id="UP000546917">
    <property type="component" value="Unassembled WGS sequence"/>
</dbReference>
<sequence>MIDRGALMSRYSRTANLDIREVYGKEFKNNPDRASNFYKRIFLDYGDESVAELTTAQMGIQNVSNIVTKVIEEPRIGLSYLEKSSRYVKYNK</sequence>
<feature type="non-terminal residue" evidence="1">
    <location>
        <position position="92"/>
    </location>
</feature>
<dbReference type="InterPro" id="IPR003669">
    <property type="entry name" value="Thymidylate_synthase_ThyX"/>
</dbReference>
<dbReference type="GO" id="GO:0050797">
    <property type="term" value="F:thymidylate synthase (FAD) activity"/>
    <property type="evidence" value="ECO:0007669"/>
    <property type="project" value="InterPro"/>
</dbReference>
<comment type="caution">
    <text evidence="1">The sequence shown here is derived from an EMBL/GenBank/DDBJ whole genome shotgun (WGS) entry which is preliminary data.</text>
</comment>
<evidence type="ECO:0000313" key="2">
    <source>
        <dbReference type="Proteomes" id="UP000546917"/>
    </source>
</evidence>
<dbReference type="SUPFAM" id="SSF69796">
    <property type="entry name" value="Thymidylate synthase-complementing protein Thy1"/>
    <property type="match status" value="1"/>
</dbReference>
<protein>
    <submittedName>
        <fullName evidence="1">Uncharacterized protein</fullName>
    </submittedName>
</protein>
<name>A0A7K4FNX1_9ARCH</name>
<accession>A0A7K4FNX1</accession>
<dbReference type="InterPro" id="IPR036098">
    <property type="entry name" value="Thymidylate_synthase_ThyX_sf"/>
</dbReference>
<dbReference type="Pfam" id="PF02511">
    <property type="entry name" value="Thy1"/>
    <property type="match status" value="1"/>
</dbReference>
<dbReference type="GO" id="GO:0050660">
    <property type="term" value="F:flavin adenine dinucleotide binding"/>
    <property type="evidence" value="ECO:0007669"/>
    <property type="project" value="InterPro"/>
</dbReference>
<dbReference type="EMBL" id="JABGBP010000266">
    <property type="protein sequence ID" value="NOL60625.1"/>
    <property type="molecule type" value="Genomic_DNA"/>
</dbReference>
<reference evidence="1 2" key="1">
    <citation type="submission" date="2020-05" db="EMBL/GenBank/DDBJ databases">
        <authorList>
            <person name="Zhang R."/>
        </authorList>
    </citation>
    <scope>NUCLEOTIDE SEQUENCE [LARGE SCALE GENOMIC DNA]</scope>
    <source>
        <strain evidence="1 2">DSM 28986</strain>
    </source>
</reference>
<proteinExistence type="predicted"/>
<evidence type="ECO:0000313" key="1">
    <source>
        <dbReference type="EMBL" id="NOL60625.1"/>
    </source>
</evidence>
<dbReference type="Gene3D" id="3.30.1360.170">
    <property type="match status" value="1"/>
</dbReference>
<organism evidence="1 2">
    <name type="scientific">Ferroplasma acidiphilum</name>
    <dbReference type="NCBI Taxonomy" id="74969"/>
    <lineage>
        <taxon>Archaea</taxon>
        <taxon>Methanobacteriati</taxon>
        <taxon>Thermoplasmatota</taxon>
        <taxon>Thermoplasmata</taxon>
        <taxon>Thermoplasmatales</taxon>
        <taxon>Ferroplasmaceae</taxon>
        <taxon>Ferroplasma</taxon>
    </lineage>
</organism>
<dbReference type="AlphaFoldDB" id="A0A7K4FNX1"/>
<dbReference type="GO" id="GO:0006231">
    <property type="term" value="P:dTMP biosynthetic process"/>
    <property type="evidence" value="ECO:0007669"/>
    <property type="project" value="InterPro"/>
</dbReference>
<gene>
    <name evidence="1" type="ORF">HLB00_07255</name>
</gene>